<evidence type="ECO:0000256" key="3">
    <source>
        <dbReference type="PROSITE-ProRule" id="PRU00708"/>
    </source>
</evidence>
<comment type="similarity">
    <text evidence="1">Belongs to the PPR family. P subfamily.</text>
</comment>
<feature type="repeat" description="PPR" evidence="3">
    <location>
        <begin position="276"/>
        <end position="310"/>
    </location>
</feature>
<feature type="repeat" description="PPR" evidence="3">
    <location>
        <begin position="171"/>
        <end position="205"/>
    </location>
</feature>
<dbReference type="GO" id="GO:0010019">
    <property type="term" value="P:chloroplast-nucleus signaling pathway"/>
    <property type="evidence" value="ECO:0007669"/>
    <property type="project" value="TreeGrafter"/>
</dbReference>
<dbReference type="PANTHER" id="PTHR47936">
    <property type="entry name" value="PPR_LONG DOMAIN-CONTAINING PROTEIN"/>
    <property type="match status" value="1"/>
</dbReference>
<name>A0AA88D9P1_FICCA</name>
<dbReference type="EMBL" id="BTGU01000032">
    <property type="protein sequence ID" value="GMN49735.1"/>
    <property type="molecule type" value="Genomic_DNA"/>
</dbReference>
<dbReference type="NCBIfam" id="TIGR00756">
    <property type="entry name" value="PPR"/>
    <property type="match status" value="3"/>
</dbReference>
<reference evidence="4" key="1">
    <citation type="submission" date="2023-07" db="EMBL/GenBank/DDBJ databases">
        <title>draft genome sequence of fig (Ficus carica).</title>
        <authorList>
            <person name="Takahashi T."/>
            <person name="Nishimura K."/>
        </authorList>
    </citation>
    <scope>NUCLEOTIDE SEQUENCE</scope>
</reference>
<dbReference type="PANTHER" id="PTHR47936:SF5">
    <property type="entry name" value="PENTACOTRIPEPTIDE-REPEAT REGION OF PRORP DOMAIN-CONTAINING PROTEIN"/>
    <property type="match status" value="1"/>
</dbReference>
<feature type="repeat" description="PPR" evidence="3">
    <location>
        <begin position="206"/>
        <end position="240"/>
    </location>
</feature>
<dbReference type="Proteomes" id="UP001187192">
    <property type="component" value="Unassembled WGS sequence"/>
</dbReference>
<dbReference type="AlphaFoldDB" id="A0AA88D9P1"/>
<dbReference type="Pfam" id="PF12854">
    <property type="entry name" value="PPR_1"/>
    <property type="match status" value="1"/>
</dbReference>
<dbReference type="GO" id="GO:0009507">
    <property type="term" value="C:chloroplast"/>
    <property type="evidence" value="ECO:0007669"/>
    <property type="project" value="TreeGrafter"/>
</dbReference>
<evidence type="ECO:0000256" key="1">
    <source>
        <dbReference type="ARBA" id="ARBA00007626"/>
    </source>
</evidence>
<dbReference type="Gene3D" id="1.25.40.10">
    <property type="entry name" value="Tetratricopeptide repeat domain"/>
    <property type="match status" value="2"/>
</dbReference>
<evidence type="ECO:0000256" key="2">
    <source>
        <dbReference type="ARBA" id="ARBA00022737"/>
    </source>
</evidence>
<accession>A0AA88D9P1</accession>
<dbReference type="Pfam" id="PF01535">
    <property type="entry name" value="PPR"/>
    <property type="match status" value="2"/>
</dbReference>
<organism evidence="4 5">
    <name type="scientific">Ficus carica</name>
    <name type="common">Common fig</name>
    <dbReference type="NCBI Taxonomy" id="3494"/>
    <lineage>
        <taxon>Eukaryota</taxon>
        <taxon>Viridiplantae</taxon>
        <taxon>Streptophyta</taxon>
        <taxon>Embryophyta</taxon>
        <taxon>Tracheophyta</taxon>
        <taxon>Spermatophyta</taxon>
        <taxon>Magnoliopsida</taxon>
        <taxon>eudicotyledons</taxon>
        <taxon>Gunneridae</taxon>
        <taxon>Pentapetalae</taxon>
        <taxon>rosids</taxon>
        <taxon>fabids</taxon>
        <taxon>Rosales</taxon>
        <taxon>Moraceae</taxon>
        <taxon>Ficeae</taxon>
        <taxon>Ficus</taxon>
    </lineage>
</organism>
<keyword evidence="2" id="KW-0677">Repeat</keyword>
<dbReference type="InterPro" id="IPR011990">
    <property type="entry name" value="TPR-like_helical_dom_sf"/>
</dbReference>
<protein>
    <recommendedName>
        <fullName evidence="6">Pentatricopeptide repeat-containing protein</fullName>
    </recommendedName>
</protein>
<comment type="caution">
    <text evidence="4">The sequence shown here is derived from an EMBL/GenBank/DDBJ whole genome shotgun (WGS) entry which is preliminary data.</text>
</comment>
<dbReference type="GO" id="GO:0031930">
    <property type="term" value="P:mitochondria-nucleus signaling pathway"/>
    <property type="evidence" value="ECO:0007669"/>
    <property type="project" value="TreeGrafter"/>
</dbReference>
<evidence type="ECO:0008006" key="6">
    <source>
        <dbReference type="Google" id="ProtNLM"/>
    </source>
</evidence>
<gene>
    <name evidence="4" type="ORF">TIFTF001_018897</name>
</gene>
<feature type="repeat" description="PPR" evidence="3">
    <location>
        <begin position="241"/>
        <end position="275"/>
    </location>
</feature>
<dbReference type="InterPro" id="IPR002885">
    <property type="entry name" value="PPR_rpt"/>
</dbReference>
<evidence type="ECO:0000313" key="4">
    <source>
        <dbReference type="EMBL" id="GMN49735.1"/>
    </source>
</evidence>
<dbReference type="Pfam" id="PF13041">
    <property type="entry name" value="PPR_2"/>
    <property type="match status" value="2"/>
</dbReference>
<keyword evidence="5" id="KW-1185">Reference proteome</keyword>
<dbReference type="PROSITE" id="PS51375">
    <property type="entry name" value="PPR"/>
    <property type="match status" value="4"/>
</dbReference>
<sequence length="389" mass="43997">MSSANRRLRDIFSKSFPAEAKSNVKVKAKDAVNSLASSSSTDETQLQKLVNKFKQSCEDRRFRRQRRPYRLIVRRLAANNKFSMIEDVLESQKKYDDIRVEGFGMRLISLYGASGMLEHAQKVFDEMPELNCERTIKSFNALLKAALDAKKFDKVVEIFKEFPSRVSIEPDMISYNIVIHALCEMGSVDDALLVVHELEDSGKEPGLVTFNTILNALYKNGRFQEGERMWAMMERKNVVPDVRSYNTKLRGIFVHDGGLEADEVVREMGSKGIKPDVFSYNALISGYCDRGNLMEAKKWYGEIKKNECTPNLVTFAALIPACCNAGDLDVAYELCLEAINCRPFLKAEVFKLVVDGLAENGKSEEASKLVESVNSAKYLNYKLLLPMIK</sequence>
<proteinExistence type="inferred from homology"/>
<evidence type="ECO:0000313" key="5">
    <source>
        <dbReference type="Proteomes" id="UP001187192"/>
    </source>
</evidence>